<feature type="transmembrane region" description="Helical" evidence="2">
    <location>
        <begin position="559"/>
        <end position="580"/>
    </location>
</feature>
<feature type="transmembrane region" description="Helical" evidence="2">
    <location>
        <begin position="477"/>
        <end position="497"/>
    </location>
</feature>
<dbReference type="InterPro" id="IPR014600">
    <property type="entry name" value="UCP035905_mem"/>
</dbReference>
<feature type="region of interest" description="Disordered" evidence="1">
    <location>
        <begin position="26"/>
        <end position="102"/>
    </location>
</feature>
<feature type="transmembrane region" description="Helical" evidence="2">
    <location>
        <begin position="296"/>
        <end position="316"/>
    </location>
</feature>
<feature type="transmembrane region" description="Helical" evidence="2">
    <location>
        <begin position="138"/>
        <end position="159"/>
    </location>
</feature>
<feature type="transmembrane region" description="Helical" evidence="2">
    <location>
        <begin position="113"/>
        <end position="132"/>
    </location>
</feature>
<feature type="transmembrane region" description="Helical" evidence="2">
    <location>
        <begin position="530"/>
        <end position="552"/>
    </location>
</feature>
<evidence type="ECO:0000256" key="1">
    <source>
        <dbReference type="SAM" id="MobiDB-lite"/>
    </source>
</evidence>
<dbReference type="KEGG" id="azz:DEW08_09675"/>
<feature type="compositionally biased region" description="Basic and acidic residues" evidence="1">
    <location>
        <begin position="69"/>
        <end position="84"/>
    </location>
</feature>
<reference evidence="4" key="1">
    <citation type="submission" date="2018-05" db="EMBL/GenBank/DDBJ databases">
        <title>Azospirillum thermophila sp. nov., a novel isolated from hot spring.</title>
        <authorList>
            <person name="Zhao Z."/>
        </authorList>
    </citation>
    <scope>NUCLEOTIDE SEQUENCE [LARGE SCALE GENOMIC DNA]</scope>
    <source>
        <strain evidence="4">CFH 70021</strain>
    </source>
</reference>
<keyword evidence="2" id="KW-0472">Membrane</keyword>
<keyword evidence="4" id="KW-1185">Reference proteome</keyword>
<name>A0A2S2CPL9_9PROT</name>
<keyword evidence="2" id="KW-1133">Transmembrane helix</keyword>
<dbReference type="RefSeq" id="WP_109326591.1">
    <property type="nucleotide sequence ID" value="NZ_CP029353.1"/>
</dbReference>
<dbReference type="PANTHER" id="PTHR38434">
    <property type="entry name" value="BLL2549 PROTEIN"/>
    <property type="match status" value="1"/>
</dbReference>
<sequence>MTFSLNKRVRLQEMELAALRKALAGLGAPLPPPVAEAQPRSPFAPPPVTPPGERGEAPEEPAAEPPRQPWERPAEPPVFAREEPPAPAEEPARPAPKPRSTWKDIEESLTSRWLIWLGGATLALAGAFFIKLSVDKGWLVPSVRVALGLLAGIALMVGGEWVRRKELRRPAEAGEGEGAGHAGAGLTNAGRPDYVPPALTAAGLFTAFASVYGGFALFDLFAPLVAFTMLAGLAFLGIALSLLQGPFIAALGLLGGYATPMLVTSGDPMVWGLFAYLLALNGGGMFVVLWRGWRWLGWGTLLGGSLWVLVWCAFVWNYQEDALPVGLYLLLTTALFLMPALWAPAPAEPEETVPAETALGGVLPDWLRRKRNRLPADRQAVAAAILLGGLTAVMTWTDGHSLTSLAVLGLFSAFCLVVGRRVERIAGIAWVAALASILALWAWVLPYMPAEPAAVTPEGQPAVPVLPVLVPEAIGSFLRATGAFAVLFGLGGFVALWNSRRMALWASLSALVPVVLLAFAYAMVEPPQTSTAWPATALALAAALVAATTPLARHRHRPGAGLGLAAFAAGAVGAISLGATMLLREAWLTVALALQVPVLGWLEHRMGLRSLRGVILLVALAVLARLAVNPFVLDYQAGGLGWILYGYGIPAIGFFLAARWLRQAPDGRGDDLVVALLEAGALIFSTMLVSLEIHDLTVGTAQQPPSTLKETALHTLAWLALAVLLTADRRWSVRPVARWGRRILVALAAMQALFLQVIDLNPVDTGEPVGDWPVANVLLLAYGLPALLGLLYLWLDPLPRRLRTVGAALPFLLIATNLALEIRHAFRGPVLSYGPMTDAEWYSYSAGFLAFAVILLIVALRFHLAGMRHVAILLVLGVVAKVFLSDMDDLEGLYRVASFLGLGLALIGIGYLYRRLQSGVRPPPELPAAGPQPPEQAV</sequence>
<feature type="transmembrane region" description="Helical" evidence="2">
    <location>
        <begin position="247"/>
        <end position="263"/>
    </location>
</feature>
<gene>
    <name evidence="3" type="ORF">DEW08_09675</name>
</gene>
<evidence type="ECO:0000256" key="2">
    <source>
        <dbReference type="SAM" id="Phobius"/>
    </source>
</evidence>
<dbReference type="PANTHER" id="PTHR38434:SF1">
    <property type="entry name" value="BLL2549 PROTEIN"/>
    <property type="match status" value="1"/>
</dbReference>
<feature type="transmembrane region" description="Helical" evidence="2">
    <location>
        <begin position="221"/>
        <end position="240"/>
    </location>
</feature>
<feature type="transmembrane region" description="Helical" evidence="2">
    <location>
        <begin position="778"/>
        <end position="795"/>
    </location>
</feature>
<dbReference type="EMBL" id="CP029353">
    <property type="protein sequence ID" value="AWK86473.1"/>
    <property type="molecule type" value="Genomic_DNA"/>
</dbReference>
<evidence type="ECO:0000313" key="4">
    <source>
        <dbReference type="Proteomes" id="UP000245629"/>
    </source>
</evidence>
<feature type="transmembrane region" description="Helical" evidence="2">
    <location>
        <begin position="379"/>
        <end position="396"/>
    </location>
</feature>
<dbReference type="OrthoDB" id="5422830at2"/>
<feature type="transmembrane region" description="Helical" evidence="2">
    <location>
        <begin position="896"/>
        <end position="913"/>
    </location>
</feature>
<feature type="transmembrane region" description="Helical" evidence="2">
    <location>
        <begin position="322"/>
        <end position="342"/>
    </location>
</feature>
<dbReference type="Pfam" id="PF10101">
    <property type="entry name" value="DUF2339"/>
    <property type="match status" value="2"/>
</dbReference>
<organism evidence="3 4">
    <name type="scientific">Azospirillum thermophilum</name>
    <dbReference type="NCBI Taxonomy" id="2202148"/>
    <lineage>
        <taxon>Bacteria</taxon>
        <taxon>Pseudomonadati</taxon>
        <taxon>Pseudomonadota</taxon>
        <taxon>Alphaproteobacteria</taxon>
        <taxon>Rhodospirillales</taxon>
        <taxon>Azospirillaceae</taxon>
        <taxon>Azospirillum</taxon>
    </lineage>
</organism>
<feature type="transmembrane region" description="Helical" evidence="2">
    <location>
        <begin position="672"/>
        <end position="691"/>
    </location>
</feature>
<feature type="transmembrane region" description="Helical" evidence="2">
    <location>
        <begin position="711"/>
        <end position="727"/>
    </location>
</feature>
<feature type="transmembrane region" description="Helical" evidence="2">
    <location>
        <begin position="586"/>
        <end position="602"/>
    </location>
</feature>
<feature type="transmembrane region" description="Helical" evidence="2">
    <location>
        <begin position="807"/>
        <end position="826"/>
    </location>
</feature>
<protein>
    <submittedName>
        <fullName evidence="3">DUF2339 domain-containing protein</fullName>
    </submittedName>
</protein>
<keyword evidence="2" id="KW-0812">Transmembrane</keyword>
<feature type="transmembrane region" description="Helical" evidence="2">
    <location>
        <begin position="867"/>
        <end position="884"/>
    </location>
</feature>
<feature type="transmembrane region" description="Helical" evidence="2">
    <location>
        <begin position="739"/>
        <end position="758"/>
    </location>
</feature>
<feature type="transmembrane region" description="Helical" evidence="2">
    <location>
        <begin position="269"/>
        <end position="289"/>
    </location>
</feature>
<feature type="transmembrane region" description="Helical" evidence="2">
    <location>
        <begin position="614"/>
        <end position="633"/>
    </location>
</feature>
<dbReference type="Proteomes" id="UP000245629">
    <property type="component" value="Chromosome 2"/>
</dbReference>
<proteinExistence type="predicted"/>
<feature type="transmembrane region" description="Helical" evidence="2">
    <location>
        <begin position="425"/>
        <end position="444"/>
    </location>
</feature>
<feature type="transmembrane region" description="Helical" evidence="2">
    <location>
        <begin position="639"/>
        <end position="660"/>
    </location>
</feature>
<feature type="transmembrane region" description="Helical" evidence="2">
    <location>
        <begin position="841"/>
        <end position="860"/>
    </location>
</feature>
<feature type="compositionally biased region" description="Pro residues" evidence="1">
    <location>
        <begin position="85"/>
        <end position="97"/>
    </location>
</feature>
<dbReference type="AlphaFoldDB" id="A0A2S2CPL9"/>
<feature type="transmembrane region" description="Helical" evidence="2">
    <location>
        <begin position="504"/>
        <end position="524"/>
    </location>
</feature>
<feature type="transmembrane region" description="Helical" evidence="2">
    <location>
        <begin position="402"/>
        <end position="418"/>
    </location>
</feature>
<dbReference type="PIRSF" id="PIRSF035905">
    <property type="entry name" value="UCP035905_mp"/>
    <property type="match status" value="1"/>
</dbReference>
<evidence type="ECO:0000313" key="3">
    <source>
        <dbReference type="EMBL" id="AWK86473.1"/>
    </source>
</evidence>
<accession>A0A2S2CPL9</accession>
<feature type="transmembrane region" description="Helical" evidence="2">
    <location>
        <begin position="194"/>
        <end position="215"/>
    </location>
</feature>
<dbReference type="InterPro" id="IPR019286">
    <property type="entry name" value="DUF2339_TM"/>
</dbReference>